<dbReference type="KEGG" id="aba:Acid345_2690"/>
<protein>
    <submittedName>
        <fullName evidence="2">Uncharacterized protein</fullName>
    </submittedName>
</protein>
<proteinExistence type="predicted"/>
<keyword evidence="1" id="KW-0472">Membrane</keyword>
<accession>Q1IN59</accession>
<dbReference type="Proteomes" id="UP000002432">
    <property type="component" value="Chromosome"/>
</dbReference>
<organism evidence="2 3">
    <name type="scientific">Koribacter versatilis (strain Ellin345)</name>
    <dbReference type="NCBI Taxonomy" id="204669"/>
    <lineage>
        <taxon>Bacteria</taxon>
        <taxon>Pseudomonadati</taxon>
        <taxon>Acidobacteriota</taxon>
        <taxon>Terriglobia</taxon>
        <taxon>Terriglobales</taxon>
        <taxon>Candidatus Korobacteraceae</taxon>
        <taxon>Candidatus Korobacter</taxon>
    </lineage>
</organism>
<keyword evidence="3" id="KW-1185">Reference proteome</keyword>
<name>Q1IN59_KORVE</name>
<dbReference type="EMBL" id="CP000360">
    <property type="protein sequence ID" value="ABF41691.1"/>
    <property type="molecule type" value="Genomic_DNA"/>
</dbReference>
<keyword evidence="1" id="KW-0812">Transmembrane</keyword>
<evidence type="ECO:0000313" key="2">
    <source>
        <dbReference type="EMBL" id="ABF41691.1"/>
    </source>
</evidence>
<feature type="transmembrane region" description="Helical" evidence="1">
    <location>
        <begin position="6"/>
        <end position="25"/>
    </location>
</feature>
<sequence>MISNLSSFASALAGIVAITGLYAAFLRARKSHVIRPKSLEEMMEIGAEKAVGRAHSRYEVTLDFTPASLLGVDAVLLRIHREFTVAPRLVDVNSLAFVFGSYVGETIRRNHTDCAWERNHVEGGENSYPLHWGQGTSFPIGWCIRCIRNGEEESVWMNYERAKDMSEGQPDVKHRTATAS</sequence>
<dbReference type="RefSeq" id="WP_011523492.1">
    <property type="nucleotide sequence ID" value="NC_008009.1"/>
</dbReference>
<dbReference type="HOGENOM" id="CLU_1494379_0_0_0"/>
<dbReference type="AlphaFoldDB" id="Q1IN59"/>
<dbReference type="OrthoDB" id="119136at2"/>
<reference evidence="2 3" key="1">
    <citation type="journal article" date="2009" name="Appl. Environ. Microbiol.">
        <title>Three genomes from the phylum Acidobacteria provide insight into the lifestyles of these microorganisms in soils.</title>
        <authorList>
            <person name="Ward N.L."/>
            <person name="Challacombe J.F."/>
            <person name="Janssen P.H."/>
            <person name="Henrissat B."/>
            <person name="Coutinho P.M."/>
            <person name="Wu M."/>
            <person name="Xie G."/>
            <person name="Haft D.H."/>
            <person name="Sait M."/>
            <person name="Badger J."/>
            <person name="Barabote R.D."/>
            <person name="Bradley B."/>
            <person name="Brettin T.S."/>
            <person name="Brinkac L.M."/>
            <person name="Bruce D."/>
            <person name="Creasy T."/>
            <person name="Daugherty S.C."/>
            <person name="Davidsen T.M."/>
            <person name="DeBoy R.T."/>
            <person name="Detter J.C."/>
            <person name="Dodson R.J."/>
            <person name="Durkin A.S."/>
            <person name="Ganapathy A."/>
            <person name="Gwinn-Giglio M."/>
            <person name="Han C.S."/>
            <person name="Khouri H."/>
            <person name="Kiss H."/>
            <person name="Kothari S.P."/>
            <person name="Madupu R."/>
            <person name="Nelson K.E."/>
            <person name="Nelson W.C."/>
            <person name="Paulsen I."/>
            <person name="Penn K."/>
            <person name="Ren Q."/>
            <person name="Rosovitz M.J."/>
            <person name="Selengut J.D."/>
            <person name="Shrivastava S."/>
            <person name="Sullivan S.A."/>
            <person name="Tapia R."/>
            <person name="Thompson L.S."/>
            <person name="Watkins K.L."/>
            <person name="Yang Q."/>
            <person name="Yu C."/>
            <person name="Zafar N."/>
            <person name="Zhou L."/>
            <person name="Kuske C.R."/>
        </authorList>
    </citation>
    <scope>NUCLEOTIDE SEQUENCE [LARGE SCALE GENOMIC DNA]</scope>
    <source>
        <strain evidence="2 3">Ellin345</strain>
    </source>
</reference>
<dbReference type="EnsemblBacteria" id="ABF41691">
    <property type="protein sequence ID" value="ABF41691"/>
    <property type="gene ID" value="Acid345_2690"/>
</dbReference>
<evidence type="ECO:0000256" key="1">
    <source>
        <dbReference type="SAM" id="Phobius"/>
    </source>
</evidence>
<keyword evidence="1" id="KW-1133">Transmembrane helix</keyword>
<gene>
    <name evidence="2" type="ordered locus">Acid345_2690</name>
</gene>
<dbReference type="STRING" id="204669.Acid345_2690"/>
<evidence type="ECO:0000313" key="3">
    <source>
        <dbReference type="Proteomes" id="UP000002432"/>
    </source>
</evidence>